<feature type="transmembrane region" description="Helical" evidence="2">
    <location>
        <begin position="203"/>
        <end position="225"/>
    </location>
</feature>
<feature type="transmembrane region" description="Helical" evidence="2">
    <location>
        <begin position="172"/>
        <end position="191"/>
    </location>
</feature>
<dbReference type="EMBL" id="BAAAVV010000002">
    <property type="protein sequence ID" value="GAA3162538.1"/>
    <property type="molecule type" value="Genomic_DNA"/>
</dbReference>
<proteinExistence type="predicted"/>
<name>A0ABP6NZL3_9ACTN</name>
<evidence type="ECO:0008006" key="5">
    <source>
        <dbReference type="Google" id="ProtNLM"/>
    </source>
</evidence>
<comment type="caution">
    <text evidence="3">The sequence shown here is derived from an EMBL/GenBank/DDBJ whole genome shotgun (WGS) entry which is preliminary data.</text>
</comment>
<feature type="transmembrane region" description="Helical" evidence="2">
    <location>
        <begin position="96"/>
        <end position="115"/>
    </location>
</feature>
<keyword evidence="2" id="KW-0472">Membrane</keyword>
<accession>A0ABP6NZL3</accession>
<protein>
    <recommendedName>
        <fullName evidence="5">MYXO-CTERM domain-containing protein</fullName>
    </recommendedName>
</protein>
<organism evidence="3 4">
    <name type="scientific">Blastococcus jejuensis</name>
    <dbReference type="NCBI Taxonomy" id="351224"/>
    <lineage>
        <taxon>Bacteria</taxon>
        <taxon>Bacillati</taxon>
        <taxon>Actinomycetota</taxon>
        <taxon>Actinomycetes</taxon>
        <taxon>Geodermatophilales</taxon>
        <taxon>Geodermatophilaceae</taxon>
        <taxon>Blastococcus</taxon>
    </lineage>
</organism>
<evidence type="ECO:0000256" key="1">
    <source>
        <dbReference type="SAM" id="MobiDB-lite"/>
    </source>
</evidence>
<dbReference type="RefSeq" id="WP_344687867.1">
    <property type="nucleotide sequence ID" value="NZ_BAAAVV010000002.1"/>
</dbReference>
<sequence length="231" mass="23443">MPTRPSTPAHPAADPARPIASRPHRTPARLVALGGLGVAVTTALEVLTAPYSPAVRAYPVNGAVHTAKVIAVVAFVAGVLMLAARLREPLGRLGSAAMAVVGLATVGGAVPYSLVEAFLDPSLPPAEADQRLEAIYAEQTWIAGVSTVALPLVLVGLVTLAVVALRRRLVPAWAPIASLVALPVAVLAGIAGEAGLPIPHPPAWLFLGLSAYGIALLRTPTAIGARSPVPA</sequence>
<gene>
    <name evidence="3" type="ORF">GCM10010531_12990</name>
</gene>
<feature type="transmembrane region" description="Helical" evidence="2">
    <location>
        <begin position="63"/>
        <end position="84"/>
    </location>
</feature>
<feature type="transmembrane region" description="Helical" evidence="2">
    <location>
        <begin position="30"/>
        <end position="51"/>
    </location>
</feature>
<reference evidence="4" key="1">
    <citation type="journal article" date="2019" name="Int. J. Syst. Evol. Microbiol.">
        <title>The Global Catalogue of Microorganisms (GCM) 10K type strain sequencing project: providing services to taxonomists for standard genome sequencing and annotation.</title>
        <authorList>
            <consortium name="The Broad Institute Genomics Platform"/>
            <consortium name="The Broad Institute Genome Sequencing Center for Infectious Disease"/>
            <person name="Wu L."/>
            <person name="Ma J."/>
        </authorList>
    </citation>
    <scope>NUCLEOTIDE SEQUENCE [LARGE SCALE GENOMIC DNA]</scope>
    <source>
        <strain evidence="4">JCM 15614</strain>
    </source>
</reference>
<dbReference type="Proteomes" id="UP001499924">
    <property type="component" value="Unassembled WGS sequence"/>
</dbReference>
<keyword evidence="2" id="KW-1133">Transmembrane helix</keyword>
<feature type="transmembrane region" description="Helical" evidence="2">
    <location>
        <begin position="141"/>
        <end position="165"/>
    </location>
</feature>
<keyword evidence="2" id="KW-0812">Transmembrane</keyword>
<evidence type="ECO:0000256" key="2">
    <source>
        <dbReference type="SAM" id="Phobius"/>
    </source>
</evidence>
<keyword evidence="4" id="KW-1185">Reference proteome</keyword>
<feature type="region of interest" description="Disordered" evidence="1">
    <location>
        <begin position="1"/>
        <end position="22"/>
    </location>
</feature>
<evidence type="ECO:0000313" key="4">
    <source>
        <dbReference type="Proteomes" id="UP001499924"/>
    </source>
</evidence>
<evidence type="ECO:0000313" key="3">
    <source>
        <dbReference type="EMBL" id="GAA3162538.1"/>
    </source>
</evidence>